<evidence type="ECO:0000313" key="2">
    <source>
        <dbReference type="Proteomes" id="UP000178336"/>
    </source>
</evidence>
<dbReference type="Gene3D" id="1.20.272.10">
    <property type="match status" value="1"/>
</dbReference>
<dbReference type="EMBL" id="MFBN01000020">
    <property type="protein sequence ID" value="OGD95341.1"/>
    <property type="molecule type" value="Genomic_DNA"/>
</dbReference>
<evidence type="ECO:0008006" key="3">
    <source>
        <dbReference type="Google" id="ProtNLM"/>
    </source>
</evidence>
<organism evidence="1 2">
    <name type="scientific">Candidatus Curtissbacteria bacterium RIFCSPLOWO2_01_FULL_37_9</name>
    <dbReference type="NCBI Taxonomy" id="1797724"/>
    <lineage>
        <taxon>Bacteria</taxon>
        <taxon>Candidatus Curtissiibacteriota</taxon>
    </lineage>
</organism>
<sequence>MIYILHGEDYEASYLRLTELVKTYSDHKQISLSDRNNIEDFYLAVYSVDIFEFRKVVVCENYLTDRKVKENDLNKIVSNQKVIFWEKSLLPANYVKKYQKFAILEQFKPKPVLFWFLDSLTPQSTKAIKLLKSAIKSQQESLIWHLTNRIFQLILVKMHISLKNVALINEKKINEWQWQKLVIQSDQFNLRSLLLFYNGLLRLDYLIKTGKTAVGKETLLTMLLLKYLRN</sequence>
<proteinExistence type="predicted"/>
<comment type="caution">
    <text evidence="1">The sequence shown here is derived from an EMBL/GenBank/DDBJ whole genome shotgun (WGS) entry which is preliminary data.</text>
</comment>
<protein>
    <recommendedName>
        <fullName evidence="3">DNA polymerase III delta N-terminal domain-containing protein</fullName>
    </recommendedName>
</protein>
<gene>
    <name evidence="1" type="ORF">A3A48_01955</name>
</gene>
<dbReference type="STRING" id="1797724.A3A48_01955"/>
<dbReference type="AlphaFoldDB" id="A0A1F5GU11"/>
<dbReference type="Proteomes" id="UP000178336">
    <property type="component" value="Unassembled WGS sequence"/>
</dbReference>
<accession>A0A1F5GU11</accession>
<name>A0A1F5GU11_9BACT</name>
<reference evidence="1 2" key="1">
    <citation type="journal article" date="2016" name="Nat. Commun.">
        <title>Thousands of microbial genomes shed light on interconnected biogeochemical processes in an aquifer system.</title>
        <authorList>
            <person name="Anantharaman K."/>
            <person name="Brown C.T."/>
            <person name="Hug L.A."/>
            <person name="Sharon I."/>
            <person name="Castelle C.J."/>
            <person name="Probst A.J."/>
            <person name="Thomas B.C."/>
            <person name="Singh A."/>
            <person name="Wilkins M.J."/>
            <person name="Karaoz U."/>
            <person name="Brodie E.L."/>
            <person name="Williams K.H."/>
            <person name="Hubbard S.S."/>
            <person name="Banfield J.F."/>
        </authorList>
    </citation>
    <scope>NUCLEOTIDE SEQUENCE [LARGE SCALE GENOMIC DNA]</scope>
</reference>
<evidence type="ECO:0000313" key="1">
    <source>
        <dbReference type="EMBL" id="OGD95341.1"/>
    </source>
</evidence>